<accession>A0A4Z2GLR5</accession>
<comment type="caution">
    <text evidence="2">The sequence shown here is derived from an EMBL/GenBank/DDBJ whole genome shotgun (WGS) entry which is preliminary data.</text>
</comment>
<evidence type="ECO:0000313" key="3">
    <source>
        <dbReference type="Proteomes" id="UP000314294"/>
    </source>
</evidence>
<dbReference type="Proteomes" id="UP000314294">
    <property type="component" value="Unassembled WGS sequence"/>
</dbReference>
<feature type="region of interest" description="Disordered" evidence="1">
    <location>
        <begin position="89"/>
        <end position="113"/>
    </location>
</feature>
<dbReference type="OrthoDB" id="10493667at2759"/>
<proteinExistence type="predicted"/>
<evidence type="ECO:0000313" key="2">
    <source>
        <dbReference type="EMBL" id="TNN54487.1"/>
    </source>
</evidence>
<organism evidence="2 3">
    <name type="scientific">Liparis tanakae</name>
    <name type="common">Tanaka's snailfish</name>
    <dbReference type="NCBI Taxonomy" id="230148"/>
    <lineage>
        <taxon>Eukaryota</taxon>
        <taxon>Metazoa</taxon>
        <taxon>Chordata</taxon>
        <taxon>Craniata</taxon>
        <taxon>Vertebrata</taxon>
        <taxon>Euteleostomi</taxon>
        <taxon>Actinopterygii</taxon>
        <taxon>Neopterygii</taxon>
        <taxon>Teleostei</taxon>
        <taxon>Neoteleostei</taxon>
        <taxon>Acanthomorphata</taxon>
        <taxon>Eupercaria</taxon>
        <taxon>Perciformes</taxon>
        <taxon>Cottioidei</taxon>
        <taxon>Cottales</taxon>
        <taxon>Liparidae</taxon>
        <taxon>Liparis</taxon>
    </lineage>
</organism>
<protein>
    <submittedName>
        <fullName evidence="2">Uncharacterized protein</fullName>
    </submittedName>
</protein>
<name>A0A4Z2GLR5_9TELE</name>
<reference evidence="2 3" key="1">
    <citation type="submission" date="2019-03" db="EMBL/GenBank/DDBJ databases">
        <title>First draft genome of Liparis tanakae, snailfish: a comprehensive survey of snailfish specific genes.</title>
        <authorList>
            <person name="Kim W."/>
            <person name="Song I."/>
            <person name="Jeong J.-H."/>
            <person name="Kim D."/>
            <person name="Kim S."/>
            <person name="Ryu S."/>
            <person name="Song J.Y."/>
            <person name="Lee S.K."/>
        </authorList>
    </citation>
    <scope>NUCLEOTIDE SEQUENCE [LARGE SCALE GENOMIC DNA]</scope>
    <source>
        <tissue evidence="2">Muscle</tissue>
    </source>
</reference>
<sequence length="131" mass="14962">MRSRQDWGSVMLAEATVMCSVGGAGTADLQCSVLEEDWQTGQSYVAHWHSLTFVPQHHQRPVMEAERSGKHWEARRLLQRFLSGAISKNYPHPKTHLTRRPHQSVSDPSAWDHKKKEECCVTGRAKSIRDE</sequence>
<keyword evidence="3" id="KW-1185">Reference proteome</keyword>
<evidence type="ECO:0000256" key="1">
    <source>
        <dbReference type="SAM" id="MobiDB-lite"/>
    </source>
</evidence>
<gene>
    <name evidence="2" type="ORF">EYF80_035325</name>
</gene>
<dbReference type="EMBL" id="SRLO01000483">
    <property type="protein sequence ID" value="TNN54487.1"/>
    <property type="molecule type" value="Genomic_DNA"/>
</dbReference>
<feature type="compositionally biased region" description="Basic residues" evidence="1">
    <location>
        <begin position="91"/>
        <end position="102"/>
    </location>
</feature>
<dbReference type="AlphaFoldDB" id="A0A4Z2GLR5"/>